<sequence>MFKPDNDALETSLVRPFNVTHRMVLTIAIPMTLAGMTTPLLGLVDTGVIGQLGNAGMLGGLAMGALVFDCLFSVFGFLRSGTTGLVAQAMGRGDRTEEIMVFWRAIIVALVAGLLMIAILPLTLYAANDILKPTSDTAKALNEYVSIRMISAPMALVNFSVLGLLLGRGKGLFGLALQFLLNGINIILALTLGLGLGWEVSGVAWATVTGETVAAITGMTVLIWRGGALRKLDVNRLFDKAGMWRMIVISRDIMIRSLLLMSTYVFFARVGNEMGTITLAANAVLMNFYLVVGFFLEGVTIAAEQLAGRAVGARYSPAFRRSIQLTFFWGMVMALVMGLIFLAFGDRLVNILTTEPDVRQMAVYYLPWVSLTALTGLYAFQMDSIFIGASWSKDMRNMMFLSLFVFFGVLYGTRDWLGNHSLWLALNMFLFIRGVTLSAMLPRRYRGEFPAGL</sequence>
<comment type="subcellular location">
    <subcellularLocation>
        <location evidence="1">Membrane</location>
        <topology evidence="1">Multi-pass membrane protein</topology>
    </subcellularLocation>
</comment>
<evidence type="ECO:0000256" key="4">
    <source>
        <dbReference type="ARBA" id="ARBA00022692"/>
    </source>
</evidence>
<feature type="transmembrane region" description="Helical" evidence="7">
    <location>
        <begin position="204"/>
        <end position="224"/>
    </location>
</feature>
<dbReference type="InterPro" id="IPR050222">
    <property type="entry name" value="MATE_MdtK"/>
</dbReference>
<evidence type="ECO:0000256" key="7">
    <source>
        <dbReference type="SAM" id="Phobius"/>
    </source>
</evidence>
<feature type="transmembrane region" description="Helical" evidence="7">
    <location>
        <begin position="279"/>
        <end position="302"/>
    </location>
</feature>
<evidence type="ECO:0000256" key="2">
    <source>
        <dbReference type="ARBA" id="ARBA00010199"/>
    </source>
</evidence>
<evidence type="ECO:0000256" key="5">
    <source>
        <dbReference type="ARBA" id="ARBA00022989"/>
    </source>
</evidence>
<evidence type="ECO:0000256" key="1">
    <source>
        <dbReference type="ARBA" id="ARBA00004141"/>
    </source>
</evidence>
<dbReference type="GO" id="GO:0042910">
    <property type="term" value="F:xenobiotic transmembrane transporter activity"/>
    <property type="evidence" value="ECO:0007669"/>
    <property type="project" value="InterPro"/>
</dbReference>
<feature type="transmembrane region" description="Helical" evidence="7">
    <location>
        <begin position="23"/>
        <end position="44"/>
    </location>
</feature>
<keyword evidence="3" id="KW-0813">Transport</keyword>
<keyword evidence="5 7" id="KW-1133">Transmembrane helix</keyword>
<dbReference type="InterPro" id="IPR044644">
    <property type="entry name" value="DinF-like"/>
</dbReference>
<feature type="transmembrane region" description="Helical" evidence="7">
    <location>
        <begin position="323"/>
        <end position="344"/>
    </location>
</feature>
<comment type="similarity">
    <text evidence="2">Belongs to the multi antimicrobial extrusion (MATE) (TC 2.A.66.1) family.</text>
</comment>
<name>A0A366E9L7_9HYPH</name>
<feature type="transmembrane region" description="Helical" evidence="7">
    <location>
        <begin position="99"/>
        <end position="127"/>
    </location>
</feature>
<keyword evidence="6 7" id="KW-0472">Membrane</keyword>
<evidence type="ECO:0000313" key="8">
    <source>
        <dbReference type="EMBL" id="RBO98459.1"/>
    </source>
</evidence>
<evidence type="ECO:0000256" key="6">
    <source>
        <dbReference type="ARBA" id="ARBA00023136"/>
    </source>
</evidence>
<dbReference type="NCBIfam" id="TIGR00797">
    <property type="entry name" value="matE"/>
    <property type="match status" value="1"/>
</dbReference>
<feature type="transmembrane region" description="Helical" evidence="7">
    <location>
        <begin position="147"/>
        <end position="167"/>
    </location>
</feature>
<organism evidence="8 9">
    <name type="scientific">Pseudochrobactrum asaccharolyticum</name>
    <dbReference type="NCBI Taxonomy" id="354351"/>
    <lineage>
        <taxon>Bacteria</taxon>
        <taxon>Pseudomonadati</taxon>
        <taxon>Pseudomonadota</taxon>
        <taxon>Alphaproteobacteria</taxon>
        <taxon>Hyphomicrobiales</taxon>
        <taxon>Brucellaceae</taxon>
        <taxon>Pseudochrobactrum</taxon>
    </lineage>
</organism>
<accession>A0A366E9L7</accession>
<keyword evidence="9" id="KW-1185">Reference proteome</keyword>
<dbReference type="PANTHER" id="PTHR43298">
    <property type="entry name" value="MULTIDRUG RESISTANCE PROTEIN NORM-RELATED"/>
    <property type="match status" value="1"/>
</dbReference>
<feature type="transmembrane region" description="Helical" evidence="7">
    <location>
        <begin position="56"/>
        <end position="78"/>
    </location>
</feature>
<dbReference type="GO" id="GO:0015297">
    <property type="term" value="F:antiporter activity"/>
    <property type="evidence" value="ECO:0007669"/>
    <property type="project" value="InterPro"/>
</dbReference>
<feature type="transmembrane region" description="Helical" evidence="7">
    <location>
        <begin position="179"/>
        <end position="198"/>
    </location>
</feature>
<keyword evidence="4 7" id="KW-0812">Transmembrane</keyword>
<dbReference type="CDD" id="cd13136">
    <property type="entry name" value="MATE_DinF_like"/>
    <property type="match status" value="1"/>
</dbReference>
<gene>
    <name evidence="8" type="ORF">DFR47_10155</name>
</gene>
<dbReference type="GO" id="GO:0005886">
    <property type="term" value="C:plasma membrane"/>
    <property type="evidence" value="ECO:0007669"/>
    <property type="project" value="TreeGrafter"/>
</dbReference>
<comment type="caution">
    <text evidence="8">The sequence shown here is derived from an EMBL/GenBank/DDBJ whole genome shotgun (WGS) entry which is preliminary data.</text>
</comment>
<feature type="transmembrane region" description="Helical" evidence="7">
    <location>
        <begin position="244"/>
        <end position="267"/>
    </location>
</feature>
<dbReference type="EMBL" id="QNRH01000001">
    <property type="protein sequence ID" value="RBO98459.1"/>
    <property type="molecule type" value="Genomic_DNA"/>
</dbReference>
<evidence type="ECO:0000313" key="9">
    <source>
        <dbReference type="Proteomes" id="UP000252893"/>
    </source>
</evidence>
<dbReference type="AlphaFoldDB" id="A0A366E9L7"/>
<dbReference type="PANTHER" id="PTHR43298:SF2">
    <property type="entry name" value="FMN_FAD EXPORTER YEEO-RELATED"/>
    <property type="match status" value="1"/>
</dbReference>
<protein>
    <submittedName>
        <fullName evidence="8">Putative MATE family efflux protein</fullName>
    </submittedName>
</protein>
<evidence type="ECO:0000256" key="3">
    <source>
        <dbReference type="ARBA" id="ARBA00022448"/>
    </source>
</evidence>
<proteinExistence type="inferred from homology"/>
<dbReference type="InterPro" id="IPR002528">
    <property type="entry name" value="MATE_fam"/>
</dbReference>
<feature type="transmembrane region" description="Helical" evidence="7">
    <location>
        <begin position="364"/>
        <end position="386"/>
    </location>
</feature>
<dbReference type="Proteomes" id="UP000252893">
    <property type="component" value="Unassembled WGS sequence"/>
</dbReference>
<dbReference type="RefSeq" id="WP_113943140.1">
    <property type="nucleotide sequence ID" value="NZ_JAHREH010000001.1"/>
</dbReference>
<dbReference type="OrthoDB" id="9789527at2"/>
<feature type="transmembrane region" description="Helical" evidence="7">
    <location>
        <begin position="398"/>
        <end position="414"/>
    </location>
</feature>
<reference evidence="8 9" key="1">
    <citation type="submission" date="2018-06" db="EMBL/GenBank/DDBJ databases">
        <title>Genomic Encyclopedia of Type Strains, Phase IV (KMG-IV): sequencing the most valuable type-strain genomes for metagenomic binning, comparative biology and taxonomic classification.</title>
        <authorList>
            <person name="Goeker M."/>
        </authorList>
    </citation>
    <scope>NUCLEOTIDE SEQUENCE [LARGE SCALE GENOMIC DNA]</scope>
    <source>
        <strain evidence="8 9">DSM 25619</strain>
    </source>
</reference>
<dbReference type="Pfam" id="PF01554">
    <property type="entry name" value="MatE"/>
    <property type="match status" value="2"/>
</dbReference>
<feature type="transmembrane region" description="Helical" evidence="7">
    <location>
        <begin position="420"/>
        <end position="441"/>
    </location>
</feature>